<reference evidence="2" key="1">
    <citation type="submission" date="2022-11" db="UniProtKB">
        <authorList>
            <consortium name="WormBaseParasite"/>
        </authorList>
    </citation>
    <scope>IDENTIFICATION</scope>
</reference>
<evidence type="ECO:0000313" key="1">
    <source>
        <dbReference type="Proteomes" id="UP000887564"/>
    </source>
</evidence>
<name>A0A914RU08_PAREQ</name>
<evidence type="ECO:0000313" key="2">
    <source>
        <dbReference type="WBParaSite" id="PEQ_0000980801-mRNA-1"/>
    </source>
</evidence>
<organism evidence="1 2">
    <name type="scientific">Parascaris equorum</name>
    <name type="common">Equine roundworm</name>
    <dbReference type="NCBI Taxonomy" id="6256"/>
    <lineage>
        <taxon>Eukaryota</taxon>
        <taxon>Metazoa</taxon>
        <taxon>Ecdysozoa</taxon>
        <taxon>Nematoda</taxon>
        <taxon>Chromadorea</taxon>
        <taxon>Rhabditida</taxon>
        <taxon>Spirurina</taxon>
        <taxon>Ascaridomorpha</taxon>
        <taxon>Ascaridoidea</taxon>
        <taxon>Ascarididae</taxon>
        <taxon>Parascaris</taxon>
    </lineage>
</organism>
<dbReference type="AlphaFoldDB" id="A0A914RU08"/>
<proteinExistence type="predicted"/>
<dbReference type="Proteomes" id="UP000887564">
    <property type="component" value="Unplaced"/>
</dbReference>
<dbReference type="WBParaSite" id="PEQ_0000980801-mRNA-1">
    <property type="protein sequence ID" value="PEQ_0000980801-mRNA-1"/>
    <property type="gene ID" value="PEQ_0000980801"/>
</dbReference>
<sequence>MQSWGVQTPRIIENYCLWLSWKYLFVVKVEIFSGMATVTSNAEEVEGAVIRLVGDPGMVTEVNLFQDKGEVKLTSFSILVIPPKPNAIEFYRNICRLYNGFRKVHSSASKLMSALKLEQAPPVSSSCFKEYEPSHFPTVVRVRFDREDPEAPRSQFWLLDPAILGAVEKTDPILTIPVAMFRCRFLQPTSVRLQVNIYNLPGSLVSALFFLLTLAGLNYGDLIRGVDYHVTVLTRCMDGVFIVQIAPGEMPIAVPTDRGRCDSLLDWQRAGLQKQYATCERLFSEAYCFTDDLQR</sequence>
<protein>
    <submittedName>
        <fullName evidence="2">Uncharacterized protein</fullName>
    </submittedName>
</protein>
<keyword evidence="1" id="KW-1185">Reference proteome</keyword>
<accession>A0A914RU08</accession>